<evidence type="ECO:0000313" key="2">
    <source>
        <dbReference type="EMBL" id="OIQ72688.1"/>
    </source>
</evidence>
<feature type="region of interest" description="Disordered" evidence="1">
    <location>
        <begin position="56"/>
        <end position="80"/>
    </location>
</feature>
<reference evidence="2" key="1">
    <citation type="submission" date="2016-10" db="EMBL/GenBank/DDBJ databases">
        <title>Sequence of Gallionella enrichment culture.</title>
        <authorList>
            <person name="Poehlein A."/>
            <person name="Muehling M."/>
            <person name="Daniel R."/>
        </authorList>
    </citation>
    <scope>NUCLEOTIDE SEQUENCE</scope>
</reference>
<accession>A0A1J5PPG2</accession>
<gene>
    <name evidence="2" type="ORF">GALL_456850</name>
</gene>
<comment type="caution">
    <text evidence="2">The sequence shown here is derived from an EMBL/GenBank/DDBJ whole genome shotgun (WGS) entry which is preliminary data.</text>
</comment>
<dbReference type="AlphaFoldDB" id="A0A1J5PPG2"/>
<evidence type="ECO:0000256" key="1">
    <source>
        <dbReference type="SAM" id="MobiDB-lite"/>
    </source>
</evidence>
<sequence>MLLAELPDHSIELEVNPDIYNKRIDAWEVLKALAAEHGLTERIDWQRAAEVVKQREGLARRIDRQPASSADARPESRTSP</sequence>
<protein>
    <submittedName>
        <fullName evidence="2">Uncharacterized protein</fullName>
    </submittedName>
</protein>
<dbReference type="EMBL" id="MLJW01003168">
    <property type="protein sequence ID" value="OIQ72688.1"/>
    <property type="molecule type" value="Genomic_DNA"/>
</dbReference>
<organism evidence="2">
    <name type="scientific">mine drainage metagenome</name>
    <dbReference type="NCBI Taxonomy" id="410659"/>
    <lineage>
        <taxon>unclassified sequences</taxon>
        <taxon>metagenomes</taxon>
        <taxon>ecological metagenomes</taxon>
    </lineage>
</organism>
<name>A0A1J5PPG2_9ZZZZ</name>
<proteinExistence type="predicted"/>